<accession>A0A9D9E8J5</accession>
<dbReference type="Pfam" id="PF08478">
    <property type="entry name" value="POTRA_1"/>
    <property type="match status" value="1"/>
</dbReference>
<dbReference type="EMBL" id="JADIMU010000039">
    <property type="protein sequence ID" value="MBO8443286.1"/>
    <property type="molecule type" value="Genomic_DNA"/>
</dbReference>
<evidence type="ECO:0000256" key="4">
    <source>
        <dbReference type="ARBA" id="ARBA00022989"/>
    </source>
</evidence>
<name>A0A9D9E8J5_9SPIR</name>
<dbReference type="AlphaFoldDB" id="A0A9D9E8J5"/>
<evidence type="ECO:0000256" key="2">
    <source>
        <dbReference type="ARBA" id="ARBA00022618"/>
    </source>
</evidence>
<gene>
    <name evidence="8" type="ORF">IAC42_05950</name>
</gene>
<keyword evidence="6" id="KW-0472">Membrane</keyword>
<keyword evidence="5" id="KW-0131">Cell cycle</keyword>
<feature type="transmembrane region" description="Helical" evidence="6">
    <location>
        <begin position="6"/>
        <end position="26"/>
    </location>
</feature>
<reference evidence="8" key="2">
    <citation type="journal article" date="2021" name="PeerJ">
        <title>Extensive microbial diversity within the chicken gut microbiome revealed by metagenomics and culture.</title>
        <authorList>
            <person name="Gilroy R."/>
            <person name="Ravi A."/>
            <person name="Getino M."/>
            <person name="Pursley I."/>
            <person name="Horton D.L."/>
            <person name="Alikhan N.F."/>
            <person name="Baker D."/>
            <person name="Gharbi K."/>
            <person name="Hall N."/>
            <person name="Watson M."/>
            <person name="Adriaenssens E.M."/>
            <person name="Foster-Nyarko E."/>
            <person name="Jarju S."/>
            <person name="Secka A."/>
            <person name="Antonio M."/>
            <person name="Oren A."/>
            <person name="Chaudhuri R.R."/>
            <person name="La Ragione R."/>
            <person name="Hildebrand F."/>
            <person name="Pallen M.J."/>
        </authorList>
    </citation>
    <scope>NUCLEOTIDE SEQUENCE</scope>
    <source>
        <strain evidence="8">11167</strain>
    </source>
</reference>
<dbReference type="InterPro" id="IPR013685">
    <property type="entry name" value="POTRA_FtsQ_type"/>
</dbReference>
<evidence type="ECO:0000256" key="1">
    <source>
        <dbReference type="ARBA" id="ARBA00022475"/>
    </source>
</evidence>
<proteinExistence type="predicted"/>
<evidence type="ECO:0000256" key="3">
    <source>
        <dbReference type="ARBA" id="ARBA00022692"/>
    </source>
</evidence>
<keyword evidence="4 6" id="KW-1133">Transmembrane helix</keyword>
<sequence length="249" mass="27691">MRSAPLIAMTTAIAGLAILISVSVRYMDVFDIDSVRVVGMDSIPASVEAMLSSCYGVNRFALDESALEERIEANPLVDSCVLSYDWPARLVVALVRSPQDVLVSDGEGLYLMDSGEVQEVAAEDLPADRKDLCTVEVSKSFMDYMKRYGAPSSFLDILDLVAEVSQEYSWLITRMKYDNNTADGFGQLVLGLDPLHSELYVREPVSRQRISDSIRVIGQSMEEDPAGKIDFQTTHWDLYSKALVRRTVE</sequence>
<evidence type="ECO:0000313" key="9">
    <source>
        <dbReference type="Proteomes" id="UP000823633"/>
    </source>
</evidence>
<evidence type="ECO:0000259" key="7">
    <source>
        <dbReference type="Pfam" id="PF08478"/>
    </source>
</evidence>
<reference evidence="8" key="1">
    <citation type="submission" date="2020-10" db="EMBL/GenBank/DDBJ databases">
        <authorList>
            <person name="Gilroy R."/>
        </authorList>
    </citation>
    <scope>NUCLEOTIDE SEQUENCE</scope>
    <source>
        <strain evidence="8">11167</strain>
    </source>
</reference>
<organism evidence="8 9">
    <name type="scientific">Candidatus Aphodenecus pullistercoris</name>
    <dbReference type="NCBI Taxonomy" id="2840669"/>
    <lineage>
        <taxon>Bacteria</taxon>
        <taxon>Pseudomonadati</taxon>
        <taxon>Spirochaetota</taxon>
        <taxon>Spirochaetia</taxon>
        <taxon>Spirochaetales</taxon>
        <taxon>Candidatus Aphodenecus</taxon>
    </lineage>
</organism>
<evidence type="ECO:0000256" key="6">
    <source>
        <dbReference type="SAM" id="Phobius"/>
    </source>
</evidence>
<protein>
    <submittedName>
        <fullName evidence="8">FtsQ-type POTRA domain-containing protein</fullName>
    </submittedName>
</protein>
<evidence type="ECO:0000313" key="8">
    <source>
        <dbReference type="EMBL" id="MBO8443286.1"/>
    </source>
</evidence>
<dbReference type="Gene3D" id="3.10.20.310">
    <property type="entry name" value="membrane protein fhac"/>
    <property type="match status" value="1"/>
</dbReference>
<keyword evidence="1" id="KW-1003">Cell membrane</keyword>
<evidence type="ECO:0000256" key="5">
    <source>
        <dbReference type="ARBA" id="ARBA00023306"/>
    </source>
</evidence>
<dbReference type="Proteomes" id="UP000823633">
    <property type="component" value="Unassembled WGS sequence"/>
</dbReference>
<feature type="domain" description="POTRA" evidence="7">
    <location>
        <begin position="32"/>
        <end position="94"/>
    </location>
</feature>
<keyword evidence="2" id="KW-0132">Cell division</keyword>
<comment type="caution">
    <text evidence="8">The sequence shown here is derived from an EMBL/GenBank/DDBJ whole genome shotgun (WGS) entry which is preliminary data.</text>
</comment>
<keyword evidence="3 6" id="KW-0812">Transmembrane</keyword>